<name>A0A0F5IU79_9BACT</name>
<dbReference type="PATRIC" id="fig|927665.4.peg.4069"/>
<reference evidence="1 2" key="1">
    <citation type="submission" date="2013-04" db="EMBL/GenBank/DDBJ databases">
        <title>The Genome Sequence of Parabacteroides goldsteinii DSM 19448.</title>
        <authorList>
            <consortium name="The Broad Institute Genomics Platform"/>
            <person name="Earl A."/>
            <person name="Ward D."/>
            <person name="Feldgarden M."/>
            <person name="Gevers D."/>
            <person name="Martens E."/>
            <person name="Sakamoto M."/>
            <person name="Benno Y."/>
            <person name="Song Y."/>
            <person name="Liu C."/>
            <person name="Lee J."/>
            <person name="Bolanos M."/>
            <person name="Vaisanen M.L."/>
            <person name="Finegold S.M."/>
            <person name="Walker B."/>
            <person name="Young S."/>
            <person name="Zeng Q."/>
            <person name="Gargeya S."/>
            <person name="Fitzgerald M."/>
            <person name="Haas B."/>
            <person name="Abouelleil A."/>
            <person name="Allen A.W."/>
            <person name="Alvarado L."/>
            <person name="Arachchi H.M."/>
            <person name="Berlin A.M."/>
            <person name="Chapman S.B."/>
            <person name="Gainer-Dewar J."/>
            <person name="Goldberg J."/>
            <person name="Griggs A."/>
            <person name="Gujja S."/>
            <person name="Hansen M."/>
            <person name="Howarth C."/>
            <person name="Imamovic A."/>
            <person name="Ireland A."/>
            <person name="Larimer J."/>
            <person name="McCowan C."/>
            <person name="Murphy C."/>
            <person name="Pearson M."/>
            <person name="Poon T.W."/>
            <person name="Priest M."/>
            <person name="Roberts A."/>
            <person name="Saif S."/>
            <person name="Shea T."/>
            <person name="Sisk P."/>
            <person name="Sykes S."/>
            <person name="Wortman J."/>
            <person name="Nusbaum C."/>
            <person name="Birren B."/>
        </authorList>
    </citation>
    <scope>NUCLEOTIDE SEQUENCE [LARGE SCALE GENOMIC DNA]</scope>
    <source>
        <strain evidence="1 2">DSM 19448</strain>
    </source>
</reference>
<proteinExistence type="predicted"/>
<dbReference type="EMBL" id="AQHV01000021">
    <property type="protein sequence ID" value="KKB48732.1"/>
    <property type="molecule type" value="Genomic_DNA"/>
</dbReference>
<dbReference type="Proteomes" id="UP000033047">
    <property type="component" value="Unassembled WGS sequence"/>
</dbReference>
<evidence type="ECO:0000313" key="2">
    <source>
        <dbReference type="Proteomes" id="UP000033047"/>
    </source>
</evidence>
<sequence>MEKLLFQFLSGLNYPIIDRLYLAPLSRGGGMCHNATYTTITIKVTWPLQVYLPSASADGLQVVSLFWLQPHFSLK</sequence>
<organism evidence="1 2">
    <name type="scientific">Parabacteroides goldsteinii DSM 19448 = WAL 12034</name>
    <dbReference type="NCBI Taxonomy" id="927665"/>
    <lineage>
        <taxon>Bacteria</taxon>
        <taxon>Pseudomonadati</taxon>
        <taxon>Bacteroidota</taxon>
        <taxon>Bacteroidia</taxon>
        <taxon>Bacteroidales</taxon>
        <taxon>Tannerellaceae</taxon>
        <taxon>Parabacteroides</taxon>
    </lineage>
</organism>
<dbReference type="HOGENOM" id="CLU_2667757_0_0_10"/>
<gene>
    <name evidence="1" type="ORF">HMPREF1535_03961</name>
</gene>
<comment type="caution">
    <text evidence="1">The sequence shown here is derived from an EMBL/GenBank/DDBJ whole genome shotgun (WGS) entry which is preliminary data.</text>
</comment>
<accession>A0A0F5IU79</accession>
<evidence type="ECO:0000313" key="1">
    <source>
        <dbReference type="EMBL" id="KKB48732.1"/>
    </source>
</evidence>
<protein>
    <submittedName>
        <fullName evidence="1">Uncharacterized protein</fullName>
    </submittedName>
</protein>
<dbReference type="STRING" id="927665.HMPREF1535_03961"/>
<dbReference type="AlphaFoldDB" id="A0A0F5IU79"/>